<reference evidence="8" key="1">
    <citation type="journal article" date="2014" name="Front. Microbiol.">
        <title>High frequency of phylogenetically diverse reductive dehalogenase-homologous genes in deep subseafloor sedimentary metagenomes.</title>
        <authorList>
            <person name="Kawai M."/>
            <person name="Futagami T."/>
            <person name="Toyoda A."/>
            <person name="Takaki Y."/>
            <person name="Nishi S."/>
            <person name="Hori S."/>
            <person name="Arai W."/>
            <person name="Tsubouchi T."/>
            <person name="Morono Y."/>
            <person name="Uchiyama I."/>
            <person name="Ito T."/>
            <person name="Fujiyama A."/>
            <person name="Inagaki F."/>
            <person name="Takami H."/>
        </authorList>
    </citation>
    <scope>NUCLEOTIDE SEQUENCE</scope>
    <source>
        <strain evidence="8">Expedition CK06-06</strain>
    </source>
</reference>
<evidence type="ECO:0000313" key="8">
    <source>
        <dbReference type="EMBL" id="GAH00346.1"/>
    </source>
</evidence>
<evidence type="ECO:0000256" key="1">
    <source>
        <dbReference type="ARBA" id="ARBA00004496"/>
    </source>
</evidence>
<proteinExistence type="inferred from homology"/>
<dbReference type="InterPro" id="IPR003714">
    <property type="entry name" value="PhoH"/>
</dbReference>
<evidence type="ECO:0000256" key="5">
    <source>
        <dbReference type="ARBA" id="ARBA00022840"/>
    </source>
</evidence>
<organism evidence="8">
    <name type="scientific">marine sediment metagenome</name>
    <dbReference type="NCBI Taxonomy" id="412755"/>
    <lineage>
        <taxon>unclassified sequences</taxon>
        <taxon>metagenomes</taxon>
        <taxon>ecological metagenomes</taxon>
    </lineage>
</organism>
<dbReference type="InterPro" id="IPR027417">
    <property type="entry name" value="P-loop_NTPase"/>
</dbReference>
<evidence type="ECO:0000256" key="6">
    <source>
        <dbReference type="ARBA" id="ARBA00039970"/>
    </source>
</evidence>
<evidence type="ECO:0000256" key="3">
    <source>
        <dbReference type="ARBA" id="ARBA00022490"/>
    </source>
</evidence>
<protein>
    <recommendedName>
        <fullName evidence="6">PhoH-like protein</fullName>
    </recommendedName>
</protein>
<dbReference type="Gene3D" id="3.40.50.300">
    <property type="entry name" value="P-loop containing nucleotide triphosphate hydrolases"/>
    <property type="match status" value="1"/>
</dbReference>
<dbReference type="Pfam" id="PF02562">
    <property type="entry name" value="PhoH"/>
    <property type="match status" value="1"/>
</dbReference>
<accession>X1BX24</accession>
<keyword evidence="4" id="KW-0547">Nucleotide-binding</keyword>
<evidence type="ECO:0000256" key="2">
    <source>
        <dbReference type="ARBA" id="ARBA00010393"/>
    </source>
</evidence>
<feature type="non-terminal residue" evidence="8">
    <location>
        <position position="1"/>
    </location>
</feature>
<comment type="similarity">
    <text evidence="2">Belongs to the PhoH family.</text>
</comment>
<name>X1BX24_9ZZZZ</name>
<gene>
    <name evidence="8" type="ORF">S01H4_45587</name>
</gene>
<evidence type="ECO:0000256" key="4">
    <source>
        <dbReference type="ARBA" id="ARBA00022741"/>
    </source>
</evidence>
<keyword evidence="5" id="KW-0067">ATP-binding</keyword>
<feature type="domain" description="PhoH-like protein" evidence="7">
    <location>
        <begin position="2"/>
        <end position="43"/>
    </location>
</feature>
<dbReference type="GO" id="GO:0005524">
    <property type="term" value="F:ATP binding"/>
    <property type="evidence" value="ECO:0007669"/>
    <property type="project" value="UniProtKB-KW"/>
</dbReference>
<dbReference type="EMBL" id="BART01025393">
    <property type="protein sequence ID" value="GAH00346.1"/>
    <property type="molecule type" value="Genomic_DNA"/>
</dbReference>
<comment type="caution">
    <text evidence="8">The sequence shown here is derived from an EMBL/GenBank/DDBJ whole genome shotgun (WGS) entry which is preliminary data.</text>
</comment>
<dbReference type="GO" id="GO:0005829">
    <property type="term" value="C:cytosol"/>
    <property type="evidence" value="ECO:0007669"/>
    <property type="project" value="TreeGrafter"/>
</dbReference>
<sequence length="53" mass="6072">PKKSGVLQALEILSGIKEIAFIKFNEKDVVRHPLVQKIIKAYEKAENKPKKKK</sequence>
<dbReference type="PANTHER" id="PTHR30473:SF1">
    <property type="entry name" value="PHOH-LIKE PROTEIN"/>
    <property type="match status" value="1"/>
</dbReference>
<dbReference type="PANTHER" id="PTHR30473">
    <property type="entry name" value="PROTEIN PHOH"/>
    <property type="match status" value="1"/>
</dbReference>
<dbReference type="InterPro" id="IPR051451">
    <property type="entry name" value="PhoH2-like"/>
</dbReference>
<evidence type="ECO:0000259" key="7">
    <source>
        <dbReference type="Pfam" id="PF02562"/>
    </source>
</evidence>
<comment type="subcellular location">
    <subcellularLocation>
        <location evidence="1">Cytoplasm</location>
    </subcellularLocation>
</comment>
<keyword evidence="3" id="KW-0963">Cytoplasm</keyword>
<dbReference type="AlphaFoldDB" id="X1BX24"/>